<dbReference type="PROSITE" id="PS50921">
    <property type="entry name" value="ANTAR"/>
    <property type="match status" value="1"/>
</dbReference>
<dbReference type="EMBL" id="BSQG01000012">
    <property type="protein sequence ID" value="GLU50250.1"/>
    <property type="molecule type" value="Genomic_DNA"/>
</dbReference>
<dbReference type="SUPFAM" id="SSF52172">
    <property type="entry name" value="CheY-like"/>
    <property type="match status" value="1"/>
</dbReference>
<keyword evidence="4" id="KW-1185">Reference proteome</keyword>
<proteinExistence type="predicted"/>
<dbReference type="GO" id="GO:0003723">
    <property type="term" value="F:RNA binding"/>
    <property type="evidence" value="ECO:0007669"/>
    <property type="project" value="InterPro"/>
</dbReference>
<dbReference type="Pfam" id="PF03861">
    <property type="entry name" value="ANTAR"/>
    <property type="match status" value="1"/>
</dbReference>
<protein>
    <recommendedName>
        <fullName evidence="2">ANTAR domain-containing protein</fullName>
    </recommendedName>
</protein>
<dbReference type="SMART" id="SM01012">
    <property type="entry name" value="ANTAR"/>
    <property type="match status" value="1"/>
</dbReference>
<evidence type="ECO:0000259" key="2">
    <source>
        <dbReference type="PROSITE" id="PS50921"/>
    </source>
</evidence>
<dbReference type="InterPro" id="IPR005561">
    <property type="entry name" value="ANTAR"/>
</dbReference>
<evidence type="ECO:0000313" key="3">
    <source>
        <dbReference type="EMBL" id="GLU50250.1"/>
    </source>
</evidence>
<dbReference type="Gene3D" id="1.10.10.10">
    <property type="entry name" value="Winged helix-like DNA-binding domain superfamily/Winged helix DNA-binding domain"/>
    <property type="match status" value="1"/>
</dbReference>
<gene>
    <name evidence="3" type="ORF">Nans01_46010</name>
</gene>
<dbReference type="InterPro" id="IPR011006">
    <property type="entry name" value="CheY-like_superfamily"/>
</dbReference>
<feature type="domain" description="ANTAR" evidence="2">
    <location>
        <begin position="19"/>
        <end position="80"/>
    </location>
</feature>
<accession>A0A9W6PAR4</accession>
<comment type="caution">
    <text evidence="3">The sequence shown here is derived from an EMBL/GenBank/DDBJ whole genome shotgun (WGS) entry which is preliminary data.</text>
</comment>
<evidence type="ECO:0000313" key="4">
    <source>
        <dbReference type="Proteomes" id="UP001165092"/>
    </source>
</evidence>
<dbReference type="InterPro" id="IPR036388">
    <property type="entry name" value="WH-like_DNA-bd_sf"/>
</dbReference>
<name>A0A9W6PAR4_9ACTN</name>
<reference evidence="3" key="1">
    <citation type="submission" date="2023-02" db="EMBL/GenBank/DDBJ databases">
        <title>Nocardiopsis ansamitocini NBRC 112285.</title>
        <authorList>
            <person name="Ichikawa N."/>
            <person name="Sato H."/>
            <person name="Tonouchi N."/>
        </authorList>
    </citation>
    <scope>NUCLEOTIDE SEQUENCE</scope>
    <source>
        <strain evidence="3">NBRC 112285</strain>
    </source>
</reference>
<dbReference type="AlphaFoldDB" id="A0A9W6PAR4"/>
<evidence type="ECO:0000256" key="1">
    <source>
        <dbReference type="SAM" id="MobiDB-lite"/>
    </source>
</evidence>
<feature type="compositionally biased region" description="Basic and acidic residues" evidence="1">
    <location>
        <begin position="129"/>
        <end position="139"/>
    </location>
</feature>
<feature type="region of interest" description="Disordered" evidence="1">
    <location>
        <begin position="106"/>
        <end position="139"/>
    </location>
</feature>
<organism evidence="3 4">
    <name type="scientific">Nocardiopsis ansamitocini</name>
    <dbReference type="NCBI Taxonomy" id="1670832"/>
    <lineage>
        <taxon>Bacteria</taxon>
        <taxon>Bacillati</taxon>
        <taxon>Actinomycetota</taxon>
        <taxon>Actinomycetes</taxon>
        <taxon>Streptosporangiales</taxon>
        <taxon>Nocardiopsidaceae</taxon>
        <taxon>Nocardiopsis</taxon>
    </lineage>
</organism>
<dbReference type="Proteomes" id="UP001165092">
    <property type="component" value="Unassembled WGS sequence"/>
</dbReference>
<dbReference type="RefSeq" id="WP_285761786.1">
    <property type="nucleotide sequence ID" value="NZ_BSQG01000012.1"/>
</dbReference>
<sequence length="139" mass="15120">MTADAVPENERATRDHDRIRELEAQVDNLTAALRTRGDIGQAVGITMAVRQCDAEQALDILKSASQHTNTKVHDIAAALAQSVKAPVPVDASRSIRHALHIVLRTPQLNPVQHPAPAGVPDPRTARRTAPVDEESRAHW</sequence>